<sequence>MVLGTSKLLLAKSVSMQHPPPRNIFTHWFNIQRRTNIIYSSIFF</sequence>
<evidence type="ECO:0000313" key="1">
    <source>
        <dbReference type="EMBL" id="ADE76977.1"/>
    </source>
</evidence>
<dbReference type="EMBL" id="BT123670">
    <property type="protein sequence ID" value="ADE76977.1"/>
    <property type="molecule type" value="mRNA"/>
</dbReference>
<organism evidence="1">
    <name type="scientific">Picea sitchensis</name>
    <name type="common">Sitka spruce</name>
    <name type="synonym">Pinus sitchensis</name>
    <dbReference type="NCBI Taxonomy" id="3332"/>
    <lineage>
        <taxon>Eukaryota</taxon>
        <taxon>Viridiplantae</taxon>
        <taxon>Streptophyta</taxon>
        <taxon>Embryophyta</taxon>
        <taxon>Tracheophyta</taxon>
        <taxon>Spermatophyta</taxon>
        <taxon>Pinopsida</taxon>
        <taxon>Pinidae</taxon>
        <taxon>Conifers I</taxon>
        <taxon>Pinales</taxon>
        <taxon>Pinaceae</taxon>
        <taxon>Picea</taxon>
    </lineage>
</organism>
<protein>
    <submittedName>
        <fullName evidence="1">Uncharacterized protein</fullName>
    </submittedName>
</protein>
<reference evidence="1" key="1">
    <citation type="submission" date="2010-04" db="EMBL/GenBank/DDBJ databases">
        <authorList>
            <person name="Reid K.E."/>
            <person name="Liao N."/>
            <person name="Chan S."/>
            <person name="Docking R."/>
            <person name="Taylor G."/>
            <person name="Moore R."/>
            <person name="Mayo M."/>
            <person name="Munro S."/>
            <person name="King J."/>
            <person name="Yanchuk A."/>
            <person name="Holt R."/>
            <person name="Jones S."/>
            <person name="Marra M."/>
            <person name="Ritland C.E."/>
            <person name="Ritland K."/>
            <person name="Bohlmann J."/>
        </authorList>
    </citation>
    <scope>NUCLEOTIDE SEQUENCE</scope>
    <source>
        <tissue evidence="1">Bud</tissue>
    </source>
</reference>
<dbReference type="AlphaFoldDB" id="D5ABQ8"/>
<accession>D5ABQ8</accession>
<proteinExistence type="evidence at transcript level"/>
<name>D5ABQ8_PICSI</name>